<organism evidence="1 2">
    <name type="scientific">Blastococcus saxobsidens (strain DD2)</name>
    <dbReference type="NCBI Taxonomy" id="1146883"/>
    <lineage>
        <taxon>Bacteria</taxon>
        <taxon>Bacillati</taxon>
        <taxon>Actinomycetota</taxon>
        <taxon>Actinomycetes</taxon>
        <taxon>Geodermatophilales</taxon>
        <taxon>Geodermatophilaceae</taxon>
        <taxon>Blastococcus</taxon>
    </lineage>
</organism>
<dbReference type="OrthoDB" id="4828169at2"/>
<name>H6RUY3_BLASD</name>
<reference evidence="2" key="2">
    <citation type="submission" date="2012-02" db="EMBL/GenBank/DDBJ databases">
        <title>Complete genome sequence of Blastococcus saxobsidens strain DD2.</title>
        <authorList>
            <person name="Genoscope."/>
        </authorList>
    </citation>
    <scope>NUCLEOTIDE SEQUENCE [LARGE SCALE GENOMIC DNA]</scope>
    <source>
        <strain evidence="2">DD2</strain>
    </source>
</reference>
<dbReference type="Proteomes" id="UP000007517">
    <property type="component" value="Chromosome"/>
</dbReference>
<protein>
    <submittedName>
        <fullName evidence="1">Uncharacterized protein</fullName>
    </submittedName>
</protein>
<sequence length="86" mass="9496">MLHDAGRSLLVVHQEFEGARDVADVGGDVIAHDRLRDRLHEFATSWDSRRIEMATMIEGLGQAAKDAATTYERIESELVAAMAGEK</sequence>
<proteinExistence type="predicted"/>
<accession>H6RUY3</accession>
<dbReference type="HOGENOM" id="CLU_172312_2_0_11"/>
<dbReference type="STRING" id="1146883.BLASA_3646"/>
<evidence type="ECO:0000313" key="2">
    <source>
        <dbReference type="Proteomes" id="UP000007517"/>
    </source>
</evidence>
<dbReference type="KEGG" id="bsd:BLASA_3646"/>
<gene>
    <name evidence="1" type="ordered locus">BLASA_3646</name>
</gene>
<keyword evidence="2" id="KW-1185">Reference proteome</keyword>
<dbReference type="AlphaFoldDB" id="H6RUY3"/>
<reference evidence="1 2" key="1">
    <citation type="journal article" date="2012" name="J. Bacteriol.">
        <title>Genome Sequence of Blastococcus saxobsidens DD2, a Stone-Inhabiting Bacterium.</title>
        <authorList>
            <person name="Chouaia B."/>
            <person name="Crotti E."/>
            <person name="Brusetti L."/>
            <person name="Daffonchio D."/>
            <person name="Essoussi I."/>
            <person name="Nouioui I."/>
            <person name="Sbissi I."/>
            <person name="Ghodhbane-Gtari F."/>
            <person name="Gtari M."/>
            <person name="Vacherie B."/>
            <person name="Barbe V."/>
            <person name="Medigue C."/>
            <person name="Gury J."/>
            <person name="Pujic P."/>
            <person name="Normand P."/>
        </authorList>
    </citation>
    <scope>NUCLEOTIDE SEQUENCE [LARGE SCALE GENOMIC DNA]</scope>
    <source>
        <strain evidence="1 2">DD2</strain>
    </source>
</reference>
<dbReference type="EMBL" id="FO117623">
    <property type="protein sequence ID" value="CCG04505.1"/>
    <property type="molecule type" value="Genomic_DNA"/>
</dbReference>
<evidence type="ECO:0000313" key="1">
    <source>
        <dbReference type="EMBL" id="CCG04505.1"/>
    </source>
</evidence>